<evidence type="ECO:0000256" key="4">
    <source>
        <dbReference type="SAM" id="SignalP"/>
    </source>
</evidence>
<comment type="caution">
    <text evidence="6">The sequence shown here is derived from an EMBL/GenBank/DDBJ whole genome shotgun (WGS) entry which is preliminary data.</text>
</comment>
<keyword evidence="2" id="KW-0964">Secreted</keyword>
<feature type="region of interest" description="Disordered" evidence="3">
    <location>
        <begin position="600"/>
        <end position="619"/>
    </location>
</feature>
<feature type="signal peptide" evidence="4">
    <location>
        <begin position="1"/>
        <end position="22"/>
    </location>
</feature>
<keyword evidence="4" id="KW-0732">Signal</keyword>
<dbReference type="GO" id="GO:0005576">
    <property type="term" value="C:extracellular region"/>
    <property type="evidence" value="ECO:0007669"/>
    <property type="project" value="UniProtKB-SubCell"/>
</dbReference>
<protein>
    <submittedName>
        <fullName evidence="6">Pre-toxin TG domain-containing protein</fullName>
    </submittedName>
</protein>
<feature type="compositionally biased region" description="Low complexity" evidence="3">
    <location>
        <begin position="543"/>
        <end position="554"/>
    </location>
</feature>
<dbReference type="AlphaFoldDB" id="A0AAP5MCT1"/>
<feature type="chain" id="PRO_5043011202" evidence="4">
    <location>
        <begin position="23"/>
        <end position="717"/>
    </location>
</feature>
<feature type="domain" description="Pre-toxin TG" evidence="5">
    <location>
        <begin position="432"/>
        <end position="491"/>
    </location>
</feature>
<evidence type="ECO:0000256" key="1">
    <source>
        <dbReference type="ARBA" id="ARBA00004613"/>
    </source>
</evidence>
<dbReference type="EMBL" id="JAALHA020000037">
    <property type="protein sequence ID" value="MDR9900635.1"/>
    <property type="molecule type" value="Genomic_DNA"/>
</dbReference>
<evidence type="ECO:0000256" key="2">
    <source>
        <dbReference type="ARBA" id="ARBA00022525"/>
    </source>
</evidence>
<sequence>MRNYARFIALALASTTTAINIAANQELVLAQKIQDRRATLVFVPGLRPNLNLANRLYTSGRAVSNAPLSSLQANRTNGSKVAICLPFIGCDKIKLPREIERPLGGAIQGEVYKSLANTLGESAPIVSSAKAVFPSAESLPGEPFNARNNAVENAERLILLPDGSAVMAAGDYAIPLDVYCMKHHASSPNGHRYLLAPLQGKRAGVISALNARSVNYGVARSQLQVLSWNIQAGMKYEEMTPENRAIVDHLLPDYKKQLSRNFLEQVEATYNSVAPSVSGMPSSLNAALDQLGDVGKVVRSFREVQATLRQHGNDYATLSGLLVSSNAGRTDNGYQQGGETNTPWSKISDRVYARVVTQGNYSSPARLQLRVLPANHRADASFENPTTMATTKAGKSNAAVIKADSAVVRLNVTNLVADSQSTGIQPLSLSPQLISLLVDFVPFLGEGKGILDALWGKDLITKEELTKWQRLLAVLPMGKVAGRVGRVVNKGAEKAKDWLMAILKKPGNVAEEGSEIARTTRGSEKVGGGGGGRKPEPPEEKPSNNSNSRRASNSVQISPELPPGINREVMSNARVQRQLRSLGEPKDGSIVNEEIRKLAQNPPDFHPPFTPGSTVTHSQTTGETLFVRFSGGDAGTKGRYMMRLDDVEGLTPAQIRDRFAIPSNNTMTEMSVVKVRNGAEIYSGSTNLHPSWGKGGGKQYFLPNPSNIIETIPIKKW</sequence>
<organism evidence="6 7">
    <name type="scientific">Aetokthonos hydrillicola Thurmond2011</name>
    <dbReference type="NCBI Taxonomy" id="2712845"/>
    <lineage>
        <taxon>Bacteria</taxon>
        <taxon>Bacillati</taxon>
        <taxon>Cyanobacteriota</taxon>
        <taxon>Cyanophyceae</taxon>
        <taxon>Nostocales</taxon>
        <taxon>Hapalosiphonaceae</taxon>
        <taxon>Aetokthonos</taxon>
    </lineage>
</organism>
<evidence type="ECO:0000256" key="3">
    <source>
        <dbReference type="SAM" id="MobiDB-lite"/>
    </source>
</evidence>
<keyword evidence="7" id="KW-1185">Reference proteome</keyword>
<evidence type="ECO:0000313" key="6">
    <source>
        <dbReference type="EMBL" id="MDR9900635.1"/>
    </source>
</evidence>
<dbReference type="Pfam" id="PF14449">
    <property type="entry name" value="PT-TG"/>
    <property type="match status" value="1"/>
</dbReference>
<dbReference type="Proteomes" id="UP000667802">
    <property type="component" value="Unassembled WGS sequence"/>
</dbReference>
<accession>A0AAP5MCT1</accession>
<dbReference type="InterPro" id="IPR027797">
    <property type="entry name" value="PT-TG_dom"/>
</dbReference>
<feature type="compositionally biased region" description="Basic and acidic residues" evidence="3">
    <location>
        <begin position="533"/>
        <end position="542"/>
    </location>
</feature>
<reference evidence="7" key="1">
    <citation type="journal article" date="2021" name="Science">
        <title>Hunting the eagle killer: A cyanobacterial neurotoxin causes vacuolar myelinopathy.</title>
        <authorList>
            <person name="Breinlinger S."/>
            <person name="Phillips T.J."/>
            <person name="Haram B.N."/>
            <person name="Mares J."/>
            <person name="Martinez Yerena J.A."/>
            <person name="Hrouzek P."/>
            <person name="Sobotka R."/>
            <person name="Henderson W.M."/>
            <person name="Schmieder P."/>
            <person name="Williams S.M."/>
            <person name="Lauderdale J.D."/>
            <person name="Wilde H.D."/>
            <person name="Gerrin W."/>
            <person name="Kust A."/>
            <person name="Washington J.W."/>
            <person name="Wagner C."/>
            <person name="Geier B."/>
            <person name="Liebeke M."/>
            <person name="Enke H."/>
            <person name="Niedermeyer T.H.J."/>
            <person name="Wilde S.B."/>
        </authorList>
    </citation>
    <scope>NUCLEOTIDE SEQUENCE [LARGE SCALE GENOMIC DNA]</scope>
    <source>
        <strain evidence="7">Thurmond2011</strain>
    </source>
</reference>
<proteinExistence type="predicted"/>
<evidence type="ECO:0000313" key="7">
    <source>
        <dbReference type="Proteomes" id="UP000667802"/>
    </source>
</evidence>
<gene>
    <name evidence="6" type="ORF">G7B40_039800</name>
</gene>
<dbReference type="RefSeq" id="WP_208341744.1">
    <property type="nucleotide sequence ID" value="NZ_CAWQFN010000023.1"/>
</dbReference>
<feature type="region of interest" description="Disordered" evidence="3">
    <location>
        <begin position="510"/>
        <end position="566"/>
    </location>
</feature>
<evidence type="ECO:0000259" key="5">
    <source>
        <dbReference type="Pfam" id="PF14449"/>
    </source>
</evidence>
<name>A0AAP5MCT1_9CYAN</name>
<comment type="subcellular location">
    <subcellularLocation>
        <location evidence="1">Secreted</location>
    </subcellularLocation>
</comment>